<reference evidence="3 4" key="1">
    <citation type="submission" date="2018-08" db="EMBL/GenBank/DDBJ databases">
        <title>Genomic investigation of the strawberry pathogen Phytophthora fragariae indicates pathogenicity is determined by transcriptional variation in three key races.</title>
        <authorList>
            <person name="Adams T.M."/>
            <person name="Armitage A.D."/>
            <person name="Sobczyk M.K."/>
            <person name="Bates H.J."/>
            <person name="Dunwell J.M."/>
            <person name="Nellist C.F."/>
            <person name="Harrison R.J."/>
        </authorList>
    </citation>
    <scope>NUCLEOTIDE SEQUENCE [LARGE SCALE GENOMIC DNA]</scope>
    <source>
        <strain evidence="3 4">SCRP333</strain>
    </source>
</reference>
<accession>A0A6A4EI66</accession>
<feature type="domain" description="Reverse transcriptase Ty1/copia-type" evidence="2">
    <location>
        <begin position="229"/>
        <end position="328"/>
    </location>
</feature>
<organism evidence="3 4">
    <name type="scientific">Phytophthora rubi</name>
    <dbReference type="NCBI Taxonomy" id="129364"/>
    <lineage>
        <taxon>Eukaryota</taxon>
        <taxon>Sar</taxon>
        <taxon>Stramenopiles</taxon>
        <taxon>Oomycota</taxon>
        <taxon>Peronosporomycetes</taxon>
        <taxon>Peronosporales</taxon>
        <taxon>Peronosporaceae</taxon>
        <taxon>Phytophthora</taxon>
    </lineage>
</organism>
<gene>
    <name evidence="3" type="ORF">PR003_g16220</name>
</gene>
<dbReference type="InterPro" id="IPR013103">
    <property type="entry name" value="RVT_2"/>
</dbReference>
<dbReference type="Pfam" id="PF07727">
    <property type="entry name" value="RVT_2"/>
    <property type="match status" value="1"/>
</dbReference>
<dbReference type="Proteomes" id="UP000434957">
    <property type="component" value="Unassembled WGS sequence"/>
</dbReference>
<evidence type="ECO:0000313" key="3">
    <source>
        <dbReference type="EMBL" id="KAE9326529.1"/>
    </source>
</evidence>
<feature type="compositionally biased region" description="Basic and acidic residues" evidence="1">
    <location>
        <begin position="154"/>
        <end position="165"/>
    </location>
</feature>
<evidence type="ECO:0000259" key="2">
    <source>
        <dbReference type="Pfam" id="PF07727"/>
    </source>
</evidence>
<comment type="caution">
    <text evidence="3">The sequence shown here is derived from an EMBL/GenBank/DDBJ whole genome shotgun (WGS) entry which is preliminary data.</text>
</comment>
<keyword evidence="4" id="KW-1185">Reference proteome</keyword>
<feature type="region of interest" description="Disordered" evidence="1">
    <location>
        <begin position="124"/>
        <end position="165"/>
    </location>
</feature>
<dbReference type="EMBL" id="QXFT01001172">
    <property type="protein sequence ID" value="KAE9326529.1"/>
    <property type="molecule type" value="Genomic_DNA"/>
</dbReference>
<evidence type="ECO:0000256" key="1">
    <source>
        <dbReference type="SAM" id="MobiDB-lite"/>
    </source>
</evidence>
<evidence type="ECO:0000313" key="4">
    <source>
        <dbReference type="Proteomes" id="UP000434957"/>
    </source>
</evidence>
<name>A0A6A4EI66_9STRA</name>
<protein>
    <recommendedName>
        <fullName evidence="2">Reverse transcriptase Ty1/copia-type domain-containing protein</fullName>
    </recommendedName>
</protein>
<proteinExistence type="predicted"/>
<sequence>MLGYSSSTKGYKLLDLRTGSVLLRRSGNVFCHERFTVAQAYVRQLLMNTYKHGAYELPEEIPIVPIATSFEERLFPEAGSPLILPHVQQSGLTSNEPELIEAQEQVGVLGQDIPAEMPATASIGETTKAVERSTTVISSRKRKVDHDDPDDDYEPPRKMPEVAQKQDARARRARKAPAHLREYVVGSVMDSTEDIPIPNTYKQMKKSKQWPERKAAMEEELSSLHHHGTWKLVARAKARHQAVITNKWVYTIKRDAQDRITRFKARLVVHGFKQRLGVDFAETYAPVIRFETIRAAILYALKLGWNIRQYDVKTAFLYGLLKEVIFMEARMMEHLVETCIGFTRLDSDYGLYAMFKDGSVSMLLTVYVDDLLLMSPPDLCDQVA</sequence>
<dbReference type="AlphaFoldDB" id="A0A6A4EI66"/>